<dbReference type="RefSeq" id="WP_146851186.1">
    <property type="nucleotide sequence ID" value="NZ_BKAG01000019.1"/>
</dbReference>
<dbReference type="PROSITE" id="PS00818">
    <property type="entry name" value="DPS_1"/>
    <property type="match status" value="1"/>
</dbReference>
<feature type="domain" description="Ferritin/DPS" evidence="4">
    <location>
        <begin position="32"/>
        <end position="172"/>
    </location>
</feature>
<comment type="similarity">
    <text evidence="1 2">Belongs to the Dps family.</text>
</comment>
<dbReference type="InterPro" id="IPR008331">
    <property type="entry name" value="Ferritin_DPS_dom"/>
</dbReference>
<evidence type="ECO:0000256" key="1">
    <source>
        <dbReference type="ARBA" id="ARBA00009497"/>
    </source>
</evidence>
<dbReference type="CDD" id="cd01043">
    <property type="entry name" value="DPS"/>
    <property type="match status" value="1"/>
</dbReference>
<gene>
    <name evidence="5" type="ORF">BGE01nite_29050</name>
</gene>
<dbReference type="InterPro" id="IPR023188">
    <property type="entry name" value="DPS_DNA-bd_CS"/>
</dbReference>
<dbReference type="PANTHER" id="PTHR42932:SF3">
    <property type="entry name" value="DNA PROTECTION DURING STARVATION PROTEIN"/>
    <property type="match status" value="1"/>
</dbReference>
<feature type="region of interest" description="Disordered" evidence="3">
    <location>
        <begin position="1"/>
        <end position="21"/>
    </location>
</feature>
<dbReference type="GO" id="GO:0016722">
    <property type="term" value="F:oxidoreductase activity, acting on metal ions"/>
    <property type="evidence" value="ECO:0007669"/>
    <property type="project" value="InterPro"/>
</dbReference>
<dbReference type="NCBIfam" id="NF006975">
    <property type="entry name" value="PRK09448.1"/>
    <property type="match status" value="1"/>
</dbReference>
<dbReference type="GO" id="GO:0008199">
    <property type="term" value="F:ferric iron binding"/>
    <property type="evidence" value="ECO:0007669"/>
    <property type="project" value="InterPro"/>
</dbReference>
<organism evidence="5 6">
    <name type="scientific">Brevifollis gellanilyticus</name>
    <dbReference type="NCBI Taxonomy" id="748831"/>
    <lineage>
        <taxon>Bacteria</taxon>
        <taxon>Pseudomonadati</taxon>
        <taxon>Verrucomicrobiota</taxon>
        <taxon>Verrucomicrobiia</taxon>
        <taxon>Verrucomicrobiales</taxon>
        <taxon>Verrucomicrobiaceae</taxon>
    </lineage>
</organism>
<dbReference type="InterPro" id="IPR002177">
    <property type="entry name" value="DPS_DNA-bd"/>
</dbReference>
<dbReference type="InterPro" id="IPR009078">
    <property type="entry name" value="Ferritin-like_SF"/>
</dbReference>
<reference evidence="5 6" key="1">
    <citation type="submission" date="2019-07" db="EMBL/GenBank/DDBJ databases">
        <title>Whole genome shotgun sequence of Brevifollis gellanilyticus NBRC 108608.</title>
        <authorList>
            <person name="Hosoyama A."/>
            <person name="Uohara A."/>
            <person name="Ohji S."/>
            <person name="Ichikawa N."/>
        </authorList>
    </citation>
    <scope>NUCLEOTIDE SEQUENCE [LARGE SCALE GENOMIC DNA]</scope>
    <source>
        <strain evidence="5 6">NBRC 108608</strain>
    </source>
</reference>
<evidence type="ECO:0000313" key="6">
    <source>
        <dbReference type="Proteomes" id="UP000321577"/>
    </source>
</evidence>
<name>A0A512MA50_9BACT</name>
<dbReference type="Pfam" id="PF00210">
    <property type="entry name" value="Ferritin"/>
    <property type="match status" value="1"/>
</dbReference>
<dbReference type="Gene3D" id="1.20.1260.10">
    <property type="match status" value="1"/>
</dbReference>
<dbReference type="SUPFAM" id="SSF47240">
    <property type="entry name" value="Ferritin-like"/>
    <property type="match status" value="1"/>
</dbReference>
<dbReference type="OrthoDB" id="9797023at2"/>
<dbReference type="PIRSF" id="PIRSF005900">
    <property type="entry name" value="Dps"/>
    <property type="match status" value="1"/>
</dbReference>
<evidence type="ECO:0000313" key="5">
    <source>
        <dbReference type="EMBL" id="GEP43614.1"/>
    </source>
</evidence>
<feature type="compositionally biased region" description="Polar residues" evidence="3">
    <location>
        <begin position="1"/>
        <end position="17"/>
    </location>
</feature>
<accession>A0A512MA50</accession>
<evidence type="ECO:0000256" key="3">
    <source>
        <dbReference type="SAM" id="MobiDB-lite"/>
    </source>
</evidence>
<dbReference type="InterPro" id="IPR012347">
    <property type="entry name" value="Ferritin-like"/>
</dbReference>
<dbReference type="EMBL" id="BKAG01000019">
    <property type="protein sequence ID" value="GEP43614.1"/>
    <property type="molecule type" value="Genomic_DNA"/>
</dbReference>
<dbReference type="AlphaFoldDB" id="A0A512MA50"/>
<evidence type="ECO:0000256" key="2">
    <source>
        <dbReference type="RuleBase" id="RU003875"/>
    </source>
</evidence>
<comment type="caution">
    <text evidence="5">The sequence shown here is derived from an EMBL/GenBank/DDBJ whole genome shotgun (WGS) entry which is preliminary data.</text>
</comment>
<dbReference type="PRINTS" id="PR01346">
    <property type="entry name" value="HELNAPAPROT"/>
</dbReference>
<dbReference type="Proteomes" id="UP000321577">
    <property type="component" value="Unassembled WGS sequence"/>
</dbReference>
<sequence>MKKHTSITPRQTSSPLWNTHHDQPEKRSVVLIQLLNHQLADLIDLGLQAKQAHWNVKGPYFTMLHALFDEVAEKVGELTDEVAERAVMLGGIARGTSQAVSQASRLPAYPLDALDGREHVWAMSAALAQSAQASREAISLAEDTGDAGTVDLFTQVSRSIDELLWKVEAHVALEPRWTQEEADASTLRR</sequence>
<protein>
    <submittedName>
        <fullName evidence="5">DNA starvation/stationary phase protection protein</fullName>
    </submittedName>
</protein>
<keyword evidence="6" id="KW-1185">Reference proteome</keyword>
<proteinExistence type="inferred from homology"/>
<evidence type="ECO:0000259" key="4">
    <source>
        <dbReference type="Pfam" id="PF00210"/>
    </source>
</evidence>
<dbReference type="PANTHER" id="PTHR42932">
    <property type="entry name" value="GENERAL STRESS PROTEIN 20U"/>
    <property type="match status" value="1"/>
</dbReference>